<keyword evidence="6 8" id="KW-0472">Membrane</keyword>
<keyword evidence="10" id="KW-1185">Reference proteome</keyword>
<organism evidence="9 10">
    <name type="scientific">Salix udensis</name>
    <dbReference type="NCBI Taxonomy" id="889485"/>
    <lineage>
        <taxon>Eukaryota</taxon>
        <taxon>Viridiplantae</taxon>
        <taxon>Streptophyta</taxon>
        <taxon>Embryophyta</taxon>
        <taxon>Tracheophyta</taxon>
        <taxon>Spermatophyta</taxon>
        <taxon>Magnoliopsida</taxon>
        <taxon>eudicotyledons</taxon>
        <taxon>Gunneridae</taxon>
        <taxon>Pentapetalae</taxon>
        <taxon>rosids</taxon>
        <taxon>fabids</taxon>
        <taxon>Malpighiales</taxon>
        <taxon>Salicaceae</taxon>
        <taxon>Saliceae</taxon>
        <taxon>Salix</taxon>
    </lineage>
</organism>
<proteinExistence type="predicted"/>
<keyword evidence="5" id="KW-0443">Lipid metabolism</keyword>
<dbReference type="GO" id="GO:0005789">
    <property type="term" value="C:endoplasmic reticulum membrane"/>
    <property type="evidence" value="ECO:0007669"/>
    <property type="project" value="UniProtKB-SubCell"/>
</dbReference>
<dbReference type="GO" id="GO:0140042">
    <property type="term" value="P:lipid droplet formation"/>
    <property type="evidence" value="ECO:0007669"/>
    <property type="project" value="UniProtKB-ARBA"/>
</dbReference>
<gene>
    <name evidence="9" type="ORF">OIU84_002615</name>
</gene>
<evidence type="ECO:0000256" key="7">
    <source>
        <dbReference type="SAM" id="MobiDB-lite"/>
    </source>
</evidence>
<keyword evidence="3" id="KW-0256">Endoplasmic reticulum</keyword>
<feature type="transmembrane region" description="Helical" evidence="8">
    <location>
        <begin position="228"/>
        <end position="248"/>
    </location>
</feature>
<feature type="region of interest" description="Disordered" evidence="7">
    <location>
        <begin position="68"/>
        <end position="130"/>
    </location>
</feature>
<sequence length="570" mass="64175">MQRRNCKRKKEEEWLHISSTKSTTENEKNSPNRNPNYYIGILISMEPPNQNDENGFFFDALDDFPFHDGIVTDQPAHSTPTSTLPDPSPDTSSHVSEIRRRSISRRGFQDSPADSSLISSDASVIDDPGTKSREKRVKLYLDLKGNEKNLDGAEPTRSILDRVEQRRADYSAAGGVGEEEKEESTVTKANEDRVGDSIDSAGELNESTNLLEFVAGLVIKAIGFQLNLFFYFITCPFWILYCFYMLVVDPFGAIRRGRGFIARKLVSVWNLVGGFFGSYIDDWLKEHKTILSLLMQFGWGLFWSCYVCVILCGLLVFSVMLSGLLMRYLVEEPIQIRQDLNFDYTENSPVAFVPVQSCAATACGVDCKENFGDFKSLKTRAIPPNHKLQVSVLLTLPESEYNRNLGVFQIRADFLSADGKTLASKSHPSILKFKSEPIRILLTFLKAAPLLAGYISESQTLALKMKGFTERDMPTSCVKVIIEQRAEYGPGAGIPEIYDASIVLESELPLLKRIIWCWKKTIFIWTGMVLFMMELLFALICCWSVIFPRARLRDDPAISNSTPNNVPAQS</sequence>
<protein>
    <recommendedName>
        <fullName evidence="11">Seipin</fullName>
    </recommendedName>
</protein>
<evidence type="ECO:0000256" key="6">
    <source>
        <dbReference type="ARBA" id="ARBA00023136"/>
    </source>
</evidence>
<evidence type="ECO:0000256" key="5">
    <source>
        <dbReference type="ARBA" id="ARBA00023098"/>
    </source>
</evidence>
<evidence type="ECO:0008006" key="11">
    <source>
        <dbReference type="Google" id="ProtNLM"/>
    </source>
</evidence>
<comment type="caution">
    <text evidence="9">The sequence shown here is derived from an EMBL/GenBank/DDBJ whole genome shotgun (WGS) entry which is preliminary data.</text>
</comment>
<dbReference type="InterPro" id="IPR009617">
    <property type="entry name" value="Seipin"/>
</dbReference>
<feature type="region of interest" description="Disordered" evidence="7">
    <location>
        <begin position="1"/>
        <end position="34"/>
    </location>
</feature>
<dbReference type="PANTHER" id="PTHR21212">
    <property type="entry name" value="BERNARDINELLI-SEIP CONGENITAL LIPODYSTROPHY 2 HOMOLOG BSCL2 PROTEIN"/>
    <property type="match status" value="1"/>
</dbReference>
<keyword evidence="2 8" id="KW-0812">Transmembrane</keyword>
<feature type="compositionally biased region" description="Polar residues" evidence="7">
    <location>
        <begin position="112"/>
        <end position="122"/>
    </location>
</feature>
<dbReference type="EMBL" id="JAPFFJ010000011">
    <property type="protein sequence ID" value="KAJ6416774.1"/>
    <property type="molecule type" value="Genomic_DNA"/>
</dbReference>
<feature type="transmembrane region" description="Helical" evidence="8">
    <location>
        <begin position="522"/>
        <end position="546"/>
    </location>
</feature>
<keyword evidence="4 8" id="KW-1133">Transmembrane helix</keyword>
<dbReference type="Pfam" id="PF06775">
    <property type="entry name" value="Seipin"/>
    <property type="match status" value="1"/>
</dbReference>
<evidence type="ECO:0000256" key="4">
    <source>
        <dbReference type="ARBA" id="ARBA00022989"/>
    </source>
</evidence>
<evidence type="ECO:0000256" key="2">
    <source>
        <dbReference type="ARBA" id="ARBA00022692"/>
    </source>
</evidence>
<dbReference type="CDD" id="cd23995">
    <property type="entry name" value="Seipin_BSCL2_like"/>
    <property type="match status" value="1"/>
</dbReference>
<evidence type="ECO:0000313" key="10">
    <source>
        <dbReference type="Proteomes" id="UP001162972"/>
    </source>
</evidence>
<feature type="compositionally biased region" description="Low complexity" evidence="7">
    <location>
        <begin position="78"/>
        <end position="95"/>
    </location>
</feature>
<evidence type="ECO:0000256" key="1">
    <source>
        <dbReference type="ARBA" id="ARBA00004477"/>
    </source>
</evidence>
<evidence type="ECO:0000256" key="3">
    <source>
        <dbReference type="ARBA" id="ARBA00022824"/>
    </source>
</evidence>
<evidence type="ECO:0000313" key="9">
    <source>
        <dbReference type="EMBL" id="KAJ6416774.1"/>
    </source>
</evidence>
<feature type="region of interest" description="Disordered" evidence="7">
    <location>
        <begin position="170"/>
        <end position="192"/>
    </location>
</feature>
<accession>A0AAD6P4Y9</accession>
<comment type="subcellular location">
    <subcellularLocation>
        <location evidence="1">Endoplasmic reticulum membrane</location>
        <topology evidence="1">Multi-pass membrane protein</topology>
    </subcellularLocation>
</comment>
<feature type="transmembrane region" description="Helical" evidence="8">
    <location>
        <begin position="300"/>
        <end position="330"/>
    </location>
</feature>
<dbReference type="PANTHER" id="PTHR21212:SF0">
    <property type="entry name" value="SEIPIN"/>
    <property type="match status" value="1"/>
</dbReference>
<reference evidence="9" key="1">
    <citation type="submission" date="2022-10" db="EMBL/GenBank/DDBJ databases">
        <authorList>
            <person name="Hyden B.L."/>
            <person name="Feng K."/>
            <person name="Yates T."/>
            <person name="Jawdy S."/>
            <person name="Smart L.B."/>
            <person name="Muchero W."/>
        </authorList>
    </citation>
    <scope>NUCLEOTIDE SEQUENCE</scope>
    <source>
        <tissue evidence="9">Shoot tip</tissue>
    </source>
</reference>
<dbReference type="Proteomes" id="UP001162972">
    <property type="component" value="Chromosome 11"/>
</dbReference>
<feature type="compositionally biased region" description="Basic and acidic residues" evidence="7">
    <location>
        <begin position="183"/>
        <end position="192"/>
    </location>
</feature>
<name>A0AAD6P4Y9_9ROSI</name>
<dbReference type="EMBL" id="JAPFFJ010000011">
    <property type="protein sequence ID" value="KAJ6416775.1"/>
    <property type="molecule type" value="Genomic_DNA"/>
</dbReference>
<evidence type="ECO:0000256" key="8">
    <source>
        <dbReference type="SAM" id="Phobius"/>
    </source>
</evidence>
<dbReference type="AlphaFoldDB" id="A0AAD6P4Y9"/>
<dbReference type="GO" id="GO:0006629">
    <property type="term" value="P:lipid metabolic process"/>
    <property type="evidence" value="ECO:0007669"/>
    <property type="project" value="UniProtKB-KW"/>
</dbReference>
<reference evidence="9 10" key="2">
    <citation type="journal article" date="2023" name="Int. J. Mol. Sci.">
        <title>De Novo Assembly and Annotation of 11 Diverse Shrub Willow (Salix) Genomes Reveals Novel Gene Organization in Sex-Linked Regions.</title>
        <authorList>
            <person name="Hyden B."/>
            <person name="Feng K."/>
            <person name="Yates T.B."/>
            <person name="Jawdy S."/>
            <person name="Cereghino C."/>
            <person name="Smart L.B."/>
            <person name="Muchero W."/>
        </authorList>
    </citation>
    <scope>NUCLEOTIDE SEQUENCE [LARGE SCALE GENOMIC DNA]</scope>
    <source>
        <tissue evidence="9">Shoot tip</tissue>
    </source>
</reference>